<organism evidence="1 2">
    <name type="scientific">Mucuna pruriens</name>
    <name type="common">Velvet bean</name>
    <name type="synonym">Dolichos pruriens</name>
    <dbReference type="NCBI Taxonomy" id="157652"/>
    <lineage>
        <taxon>Eukaryota</taxon>
        <taxon>Viridiplantae</taxon>
        <taxon>Streptophyta</taxon>
        <taxon>Embryophyta</taxon>
        <taxon>Tracheophyta</taxon>
        <taxon>Spermatophyta</taxon>
        <taxon>Magnoliopsida</taxon>
        <taxon>eudicotyledons</taxon>
        <taxon>Gunneridae</taxon>
        <taxon>Pentapetalae</taxon>
        <taxon>rosids</taxon>
        <taxon>fabids</taxon>
        <taxon>Fabales</taxon>
        <taxon>Fabaceae</taxon>
        <taxon>Papilionoideae</taxon>
        <taxon>50 kb inversion clade</taxon>
        <taxon>NPAAA clade</taxon>
        <taxon>indigoferoid/millettioid clade</taxon>
        <taxon>Phaseoleae</taxon>
        <taxon>Mucuna</taxon>
    </lineage>
</organism>
<evidence type="ECO:0000313" key="2">
    <source>
        <dbReference type="Proteomes" id="UP000257109"/>
    </source>
</evidence>
<accession>A0A371GXU2</accession>
<feature type="non-terminal residue" evidence="1">
    <location>
        <position position="100"/>
    </location>
</feature>
<evidence type="ECO:0000313" key="1">
    <source>
        <dbReference type="EMBL" id="RDX95273.1"/>
    </source>
</evidence>
<dbReference type="EMBL" id="QJKJ01004174">
    <property type="protein sequence ID" value="RDX95273.1"/>
    <property type="molecule type" value="Genomic_DNA"/>
</dbReference>
<gene>
    <name evidence="1" type="ORF">CR513_22238</name>
</gene>
<comment type="caution">
    <text evidence="1">The sequence shown here is derived from an EMBL/GenBank/DDBJ whole genome shotgun (WGS) entry which is preliminary data.</text>
</comment>
<dbReference type="AlphaFoldDB" id="A0A371GXU2"/>
<proteinExistence type="predicted"/>
<name>A0A371GXU2_MUCPR</name>
<protein>
    <submittedName>
        <fullName evidence="1">Uncharacterized protein</fullName>
    </submittedName>
</protein>
<dbReference type="Proteomes" id="UP000257109">
    <property type="component" value="Unassembled WGS sequence"/>
</dbReference>
<feature type="non-terminal residue" evidence="1">
    <location>
        <position position="1"/>
    </location>
</feature>
<sequence>MENVMVGKFSWSLWPLSFHDLRLTLPKLRKPTKLLSTPMSRPLKMSLMNSISMFIRHRRKGWQGSLLCPILVTWRIDSTVMACLGVAPPKIDSWRLESRT</sequence>
<reference evidence="1" key="1">
    <citation type="submission" date="2018-05" db="EMBL/GenBank/DDBJ databases">
        <title>Draft genome of Mucuna pruriens seed.</title>
        <authorList>
            <person name="Nnadi N.E."/>
            <person name="Vos R."/>
            <person name="Hasami M.H."/>
            <person name="Devisetty U.K."/>
            <person name="Aguiy J.C."/>
        </authorList>
    </citation>
    <scope>NUCLEOTIDE SEQUENCE [LARGE SCALE GENOMIC DNA]</scope>
    <source>
        <strain evidence="1">JCA_2017</strain>
    </source>
</reference>
<keyword evidence="2" id="KW-1185">Reference proteome</keyword>